<sequence>MQEMLETNCSRVTENMKRRQEIVNLLSQMQVSSLREIVVVFMVDLGERDEKQLKELADAITILRCSMDMKMKFLSSLE</sequence>
<name>A0A9K3NWD4_HELAN</name>
<organism evidence="1 2">
    <name type="scientific">Helianthus annuus</name>
    <name type="common">Common sunflower</name>
    <dbReference type="NCBI Taxonomy" id="4232"/>
    <lineage>
        <taxon>Eukaryota</taxon>
        <taxon>Viridiplantae</taxon>
        <taxon>Streptophyta</taxon>
        <taxon>Embryophyta</taxon>
        <taxon>Tracheophyta</taxon>
        <taxon>Spermatophyta</taxon>
        <taxon>Magnoliopsida</taxon>
        <taxon>eudicotyledons</taxon>
        <taxon>Gunneridae</taxon>
        <taxon>Pentapetalae</taxon>
        <taxon>asterids</taxon>
        <taxon>campanulids</taxon>
        <taxon>Asterales</taxon>
        <taxon>Asteraceae</taxon>
        <taxon>Asteroideae</taxon>
        <taxon>Heliantheae alliance</taxon>
        <taxon>Heliantheae</taxon>
        <taxon>Helianthus</taxon>
    </lineage>
</organism>
<dbReference type="Proteomes" id="UP000215914">
    <property type="component" value="Unassembled WGS sequence"/>
</dbReference>
<evidence type="ECO:0000313" key="1">
    <source>
        <dbReference type="EMBL" id="KAF5814460.1"/>
    </source>
</evidence>
<reference evidence="1" key="1">
    <citation type="journal article" date="2017" name="Nature">
        <title>The sunflower genome provides insights into oil metabolism, flowering and Asterid evolution.</title>
        <authorList>
            <person name="Badouin H."/>
            <person name="Gouzy J."/>
            <person name="Grassa C.J."/>
            <person name="Murat F."/>
            <person name="Staton S.E."/>
            <person name="Cottret L."/>
            <person name="Lelandais-Briere C."/>
            <person name="Owens G.L."/>
            <person name="Carrere S."/>
            <person name="Mayjonade B."/>
            <person name="Legrand L."/>
            <person name="Gill N."/>
            <person name="Kane N.C."/>
            <person name="Bowers J.E."/>
            <person name="Hubner S."/>
            <person name="Bellec A."/>
            <person name="Berard A."/>
            <person name="Berges H."/>
            <person name="Blanchet N."/>
            <person name="Boniface M.C."/>
            <person name="Brunel D."/>
            <person name="Catrice O."/>
            <person name="Chaidir N."/>
            <person name="Claudel C."/>
            <person name="Donnadieu C."/>
            <person name="Faraut T."/>
            <person name="Fievet G."/>
            <person name="Helmstetter N."/>
            <person name="King M."/>
            <person name="Knapp S.J."/>
            <person name="Lai Z."/>
            <person name="Le Paslier M.C."/>
            <person name="Lippi Y."/>
            <person name="Lorenzon L."/>
            <person name="Mandel J.R."/>
            <person name="Marage G."/>
            <person name="Marchand G."/>
            <person name="Marquand E."/>
            <person name="Bret-Mestries E."/>
            <person name="Morien E."/>
            <person name="Nambeesan S."/>
            <person name="Nguyen T."/>
            <person name="Pegot-Espagnet P."/>
            <person name="Pouilly N."/>
            <person name="Raftis F."/>
            <person name="Sallet E."/>
            <person name="Schiex T."/>
            <person name="Thomas J."/>
            <person name="Vandecasteele C."/>
            <person name="Vares D."/>
            <person name="Vear F."/>
            <person name="Vautrin S."/>
            <person name="Crespi M."/>
            <person name="Mangin B."/>
            <person name="Burke J.M."/>
            <person name="Salse J."/>
            <person name="Munos S."/>
            <person name="Vincourt P."/>
            <person name="Rieseberg L.H."/>
            <person name="Langlade N.B."/>
        </authorList>
    </citation>
    <scope>NUCLEOTIDE SEQUENCE</scope>
    <source>
        <tissue evidence="1">Leaves</tissue>
    </source>
</reference>
<proteinExistence type="predicted"/>
<dbReference type="Gramene" id="mRNA:HanXRQr2_Chr03g0111271">
    <property type="protein sequence ID" value="CDS:HanXRQr2_Chr03g0111271.1"/>
    <property type="gene ID" value="HanXRQr2_Chr03g0111271"/>
</dbReference>
<comment type="caution">
    <text evidence="1">The sequence shown here is derived from an EMBL/GenBank/DDBJ whole genome shotgun (WGS) entry which is preliminary data.</text>
</comment>
<keyword evidence="2" id="KW-1185">Reference proteome</keyword>
<dbReference type="EMBL" id="MNCJ02000318">
    <property type="protein sequence ID" value="KAF5814460.1"/>
    <property type="molecule type" value="Genomic_DNA"/>
</dbReference>
<reference evidence="1" key="2">
    <citation type="submission" date="2020-06" db="EMBL/GenBank/DDBJ databases">
        <title>Helianthus annuus Genome sequencing and assembly Release 2.</title>
        <authorList>
            <person name="Gouzy J."/>
            <person name="Langlade N."/>
            <person name="Munos S."/>
        </authorList>
    </citation>
    <scope>NUCLEOTIDE SEQUENCE</scope>
    <source>
        <tissue evidence="1">Leaves</tissue>
    </source>
</reference>
<dbReference type="AlphaFoldDB" id="A0A9K3NWD4"/>
<gene>
    <name evidence="1" type="ORF">HanXRQr2_Chr03g0111271</name>
</gene>
<protein>
    <submittedName>
        <fullName evidence="1">Uncharacterized protein</fullName>
    </submittedName>
</protein>
<accession>A0A9K3NWD4</accession>
<evidence type="ECO:0000313" key="2">
    <source>
        <dbReference type="Proteomes" id="UP000215914"/>
    </source>
</evidence>